<sequence length="423" mass="47285">MSSPSGPLPPPTPEGPLTPNEQSLKRALEAAIAENNALKQNPKMRRIGTTKDCSYIHCIRKLASLYVGIRALINDWDLYQLESQDPNLAKLRETDTPGQKRSHDRNVESFKILWALLSSTEYRDLLEDSETMVARMKALELKADGARGDDIGKLKPEIANWLNDETIAAAADGLVDPKLLVSPMDKACRGFQHPVTGRLLCSIIYDWDDPEVRKKIQDADPNYPRYVNYFVRAFYDPKLIDPTNVEQGFLMSPLLVKVFQFIFTSPHSVLATENIENQEPTFSTPRKGKSKGRPPTRKCVSNLIGMTSVTVRSIAYACVQLHFTLNVLDSYNHEGDGFSYAGLWDTIIDYFEDGTKDEEEVKALYKWWNHRIFPLHGQASNGSKNIAASKSTLEEQRKARALAALTAANGTPPSQTPAPFNAS</sequence>
<gene>
    <name evidence="2" type="ORF">VNI00_019202</name>
</gene>
<dbReference type="Proteomes" id="UP001383192">
    <property type="component" value="Unassembled WGS sequence"/>
</dbReference>
<feature type="compositionally biased region" description="Pro residues" evidence="1">
    <location>
        <begin position="1"/>
        <end position="16"/>
    </location>
</feature>
<feature type="compositionally biased region" description="Basic residues" evidence="1">
    <location>
        <begin position="286"/>
        <end position="296"/>
    </location>
</feature>
<protein>
    <submittedName>
        <fullName evidence="2">Uncharacterized protein</fullName>
    </submittedName>
</protein>
<evidence type="ECO:0000313" key="2">
    <source>
        <dbReference type="EMBL" id="KAK7015136.1"/>
    </source>
</evidence>
<dbReference type="AlphaFoldDB" id="A0AAW0ASS5"/>
<feature type="region of interest" description="Disordered" evidence="1">
    <location>
        <begin position="1"/>
        <end position="20"/>
    </location>
</feature>
<organism evidence="2 3">
    <name type="scientific">Paramarasmius palmivorus</name>
    <dbReference type="NCBI Taxonomy" id="297713"/>
    <lineage>
        <taxon>Eukaryota</taxon>
        <taxon>Fungi</taxon>
        <taxon>Dikarya</taxon>
        <taxon>Basidiomycota</taxon>
        <taxon>Agaricomycotina</taxon>
        <taxon>Agaricomycetes</taxon>
        <taxon>Agaricomycetidae</taxon>
        <taxon>Agaricales</taxon>
        <taxon>Marasmiineae</taxon>
        <taxon>Marasmiaceae</taxon>
        <taxon>Paramarasmius</taxon>
    </lineage>
</organism>
<keyword evidence="3" id="KW-1185">Reference proteome</keyword>
<feature type="region of interest" description="Disordered" evidence="1">
    <location>
        <begin position="274"/>
        <end position="296"/>
    </location>
</feature>
<accession>A0AAW0ASS5</accession>
<dbReference type="EMBL" id="JAYKXP010000331">
    <property type="protein sequence ID" value="KAK7015136.1"/>
    <property type="molecule type" value="Genomic_DNA"/>
</dbReference>
<name>A0AAW0ASS5_9AGAR</name>
<reference evidence="2 3" key="1">
    <citation type="submission" date="2024-01" db="EMBL/GenBank/DDBJ databases">
        <title>A draft genome for a cacao thread blight-causing isolate of Paramarasmius palmivorus.</title>
        <authorList>
            <person name="Baruah I.K."/>
            <person name="Bukari Y."/>
            <person name="Amoako-Attah I."/>
            <person name="Meinhardt L.W."/>
            <person name="Bailey B.A."/>
            <person name="Cohen S.P."/>
        </authorList>
    </citation>
    <scope>NUCLEOTIDE SEQUENCE [LARGE SCALE GENOMIC DNA]</scope>
    <source>
        <strain evidence="2 3">GH-12</strain>
    </source>
</reference>
<evidence type="ECO:0000256" key="1">
    <source>
        <dbReference type="SAM" id="MobiDB-lite"/>
    </source>
</evidence>
<dbReference type="Pfam" id="PF20414">
    <property type="entry name" value="DUF6698"/>
    <property type="match status" value="1"/>
</dbReference>
<evidence type="ECO:0000313" key="3">
    <source>
        <dbReference type="Proteomes" id="UP001383192"/>
    </source>
</evidence>
<proteinExistence type="predicted"/>
<dbReference type="InterPro" id="IPR046521">
    <property type="entry name" value="DUF6698"/>
</dbReference>
<comment type="caution">
    <text evidence="2">The sequence shown here is derived from an EMBL/GenBank/DDBJ whole genome shotgun (WGS) entry which is preliminary data.</text>
</comment>
<feature type="compositionally biased region" description="Polar residues" evidence="1">
    <location>
        <begin position="274"/>
        <end position="284"/>
    </location>
</feature>